<gene>
    <name evidence="2" type="ORF">UT93_C0005G0010</name>
</gene>
<dbReference type="EMBL" id="LBYR01000005">
    <property type="protein sequence ID" value="KKR56093.1"/>
    <property type="molecule type" value="Genomic_DNA"/>
</dbReference>
<comment type="caution">
    <text evidence="2">The sequence shown here is derived from an EMBL/GenBank/DDBJ whole genome shotgun (WGS) entry which is preliminary data.</text>
</comment>
<dbReference type="AlphaFoldDB" id="A0A0G0RU97"/>
<protein>
    <submittedName>
        <fullName evidence="2">Uncharacterized protein</fullName>
    </submittedName>
</protein>
<feature type="region of interest" description="Disordered" evidence="1">
    <location>
        <begin position="173"/>
        <end position="198"/>
    </location>
</feature>
<evidence type="ECO:0000313" key="2">
    <source>
        <dbReference type="EMBL" id="KKR56093.1"/>
    </source>
</evidence>
<accession>A0A0G0RU97</accession>
<name>A0A0G0RU97_9BACT</name>
<evidence type="ECO:0000256" key="1">
    <source>
        <dbReference type="SAM" id="MobiDB-lite"/>
    </source>
</evidence>
<proteinExistence type="predicted"/>
<dbReference type="Proteomes" id="UP000034627">
    <property type="component" value="Unassembled WGS sequence"/>
</dbReference>
<evidence type="ECO:0000313" key="3">
    <source>
        <dbReference type="Proteomes" id="UP000034627"/>
    </source>
</evidence>
<organism evidence="2 3">
    <name type="scientific">Candidatus Woesebacteria bacterium GW2011_GWF1_40_24</name>
    <dbReference type="NCBI Taxonomy" id="1618601"/>
    <lineage>
        <taxon>Bacteria</taxon>
        <taxon>Candidatus Woeseibacteriota</taxon>
    </lineage>
</organism>
<reference evidence="2 3" key="1">
    <citation type="journal article" date="2015" name="Nature">
        <title>rRNA introns, odd ribosomes, and small enigmatic genomes across a large radiation of phyla.</title>
        <authorList>
            <person name="Brown C.T."/>
            <person name="Hug L.A."/>
            <person name="Thomas B.C."/>
            <person name="Sharon I."/>
            <person name="Castelle C.J."/>
            <person name="Singh A."/>
            <person name="Wilkins M.J."/>
            <person name="Williams K.H."/>
            <person name="Banfield J.F."/>
        </authorList>
    </citation>
    <scope>NUCLEOTIDE SEQUENCE [LARGE SCALE GENOMIC DNA]</scope>
</reference>
<sequence>MGKERPNYMPNEKAFEPMEFRPLNETDFDPEKIVRHAARRFCEPSESIYKNSPELMDDPLKAIEAVDWHGAPLSTIKDPVEALAVTAAKLTTAENGLNLNPKQKEIFGGLRQNLEGAMGFLSTLESELKSKVVRTAVTGATILGMAIGASGCGDVIGSYVEITPTTSPVTEITPAGSPTETAPSLPTFGPSVTETESSPQVEVAPYPISSENFTKTPSISGAEAEKRIIELGVGGDLAAMKDWYRKSGIADQNMLPVLYEQGGEVYWNLAAKSGNGSFLKFTITSGEEANQDVRAMGMAAYLLSQPSFKTSELKTPDLLSGTVQEMMWDKNGWSVIGTFREGTMVGWFNADKNMWVAEESQVVEATPTPEQTEIHSSFEINGEVEGVPVKVTFSIAKDTYERETRPLDRWEFNPAFIEKYGEEEARNLMSQIIMKAHFFAWQEDNWGNRKDTTLSNYIQRIKNGEDMSYEIYATDRDSIIKGERKMVDPTKPVEIIQSQKMGGAYFSSEMDAGSMFVYVEDGSLITETWQNPEYAGFEDFPKNDPFITVLAWDSINSPLIHLSLSVEYQIPGNQTDAARADYQIKLMEERPELDQVSLDFYKFHDLNSNDYSLIMVPLQIRER</sequence>